<evidence type="ECO:0000256" key="1">
    <source>
        <dbReference type="SAM" id="MobiDB-lite"/>
    </source>
</evidence>
<feature type="compositionally biased region" description="Polar residues" evidence="1">
    <location>
        <begin position="1"/>
        <end position="12"/>
    </location>
</feature>
<dbReference type="Gene3D" id="3.30.60.110">
    <property type="match status" value="1"/>
</dbReference>
<dbReference type="InterPro" id="IPR023606">
    <property type="entry name" value="CoA-Trfase_III_dom_1_sf"/>
</dbReference>
<dbReference type="SUPFAM" id="SSF89796">
    <property type="entry name" value="CoA-transferase family III (CaiB/BaiF)"/>
    <property type="match status" value="1"/>
</dbReference>
<dbReference type="Proteomes" id="UP001500466">
    <property type="component" value="Unassembled WGS sequence"/>
</dbReference>
<dbReference type="InterPro" id="IPR050509">
    <property type="entry name" value="CoA-transferase_III"/>
</dbReference>
<dbReference type="PANTHER" id="PTHR48228">
    <property type="entry name" value="SUCCINYL-COA--D-CITRAMALATE COA-TRANSFERASE"/>
    <property type="match status" value="1"/>
</dbReference>
<dbReference type="Gene3D" id="3.30.1540.10">
    <property type="entry name" value="formyl-coa transferase, domain 3"/>
    <property type="match status" value="1"/>
</dbReference>
<name>A0ABP9HHE0_9ACTN</name>
<sequence length="404" mass="41724">MSQASPSVTPASSPDDAPVRSGPLAGVRVVEFVGLGPGPFCGMLLADLGADVLRLDRADTARKGFNGPSRNPMNRGKRSAALDLKSPDGIAVALRLIGEADALIEPFRPGVMERLGLGPDVCLERNPKLVYGRLTGWGQEGPLAKAAGHDIDYIALAGMLEPIGREGQPPSIPLNLVGDFGGGGLLLAYGLVSALLSAARTGRGQVVDAAMIDGAAALGATWFTMAASGGLGPRGTNLLDGGAPFYDVYETADAKFVAVGSIEPHFWAELLRRIGLADDPAFEKQYDRTAWPAMKARLAEVFATRTRDAWCELLEGTDSCFAPVLAPLEAPAHPHHVARGTFHDVDGLPEPAPAPRFGGTPAGIPARPVNPGPAADGGDTDAALAAWGLDADEIGGLRASGAVV</sequence>
<dbReference type="InterPro" id="IPR044855">
    <property type="entry name" value="CoA-Trfase_III_dom3_sf"/>
</dbReference>
<dbReference type="EMBL" id="BAABHS010000014">
    <property type="protein sequence ID" value="GAA4971044.1"/>
    <property type="molecule type" value="Genomic_DNA"/>
</dbReference>
<feature type="region of interest" description="Disordered" evidence="1">
    <location>
        <begin position="1"/>
        <end position="20"/>
    </location>
</feature>
<organism evidence="2 3">
    <name type="scientific">Yinghuangia aomiensis</name>
    <dbReference type="NCBI Taxonomy" id="676205"/>
    <lineage>
        <taxon>Bacteria</taxon>
        <taxon>Bacillati</taxon>
        <taxon>Actinomycetota</taxon>
        <taxon>Actinomycetes</taxon>
        <taxon>Kitasatosporales</taxon>
        <taxon>Streptomycetaceae</taxon>
        <taxon>Yinghuangia</taxon>
    </lineage>
</organism>
<keyword evidence="3" id="KW-1185">Reference proteome</keyword>
<feature type="region of interest" description="Disordered" evidence="1">
    <location>
        <begin position="347"/>
        <end position="378"/>
    </location>
</feature>
<reference evidence="3" key="1">
    <citation type="journal article" date="2019" name="Int. J. Syst. Evol. Microbiol.">
        <title>The Global Catalogue of Microorganisms (GCM) 10K type strain sequencing project: providing services to taxonomists for standard genome sequencing and annotation.</title>
        <authorList>
            <consortium name="The Broad Institute Genomics Platform"/>
            <consortium name="The Broad Institute Genome Sequencing Center for Infectious Disease"/>
            <person name="Wu L."/>
            <person name="Ma J."/>
        </authorList>
    </citation>
    <scope>NUCLEOTIDE SEQUENCE [LARGE SCALE GENOMIC DNA]</scope>
    <source>
        <strain evidence="3">JCM 17986</strain>
    </source>
</reference>
<accession>A0ABP9HHE0</accession>
<dbReference type="InterPro" id="IPR003673">
    <property type="entry name" value="CoA-Trfase_fam_III"/>
</dbReference>
<proteinExistence type="predicted"/>
<dbReference type="Pfam" id="PF02515">
    <property type="entry name" value="CoA_transf_3"/>
    <property type="match status" value="1"/>
</dbReference>
<protein>
    <submittedName>
        <fullName evidence="2">CaiB/BaiF CoA-transferase family protein</fullName>
    </submittedName>
</protein>
<gene>
    <name evidence="2" type="ORF">GCM10023205_40920</name>
</gene>
<comment type="caution">
    <text evidence="2">The sequence shown here is derived from an EMBL/GenBank/DDBJ whole genome shotgun (WGS) entry which is preliminary data.</text>
</comment>
<dbReference type="Gene3D" id="3.40.50.10540">
    <property type="entry name" value="Crotonobetainyl-coa:carnitine coa-transferase, domain 1"/>
    <property type="match status" value="1"/>
</dbReference>
<dbReference type="PANTHER" id="PTHR48228:SF5">
    <property type="entry name" value="ALPHA-METHYLACYL-COA RACEMASE"/>
    <property type="match status" value="1"/>
</dbReference>
<evidence type="ECO:0000313" key="3">
    <source>
        <dbReference type="Proteomes" id="UP001500466"/>
    </source>
</evidence>
<evidence type="ECO:0000313" key="2">
    <source>
        <dbReference type="EMBL" id="GAA4971044.1"/>
    </source>
</evidence>